<comment type="caution">
    <text evidence="1">The sequence shown here is derived from an EMBL/GenBank/DDBJ whole genome shotgun (WGS) entry which is preliminary data.</text>
</comment>
<name>A0ABS2UG64_9LEPT</name>
<protein>
    <submittedName>
        <fullName evidence="1">Uncharacterized protein</fullName>
    </submittedName>
</protein>
<sequence length="61" mass="7528">MEQYRFREVESEENGIIYFEVYDRYTDEVVFQDESFAWCVDWIMEKDVGYERGLESKILKN</sequence>
<keyword evidence="2" id="KW-1185">Reference proteome</keyword>
<dbReference type="EMBL" id="JAFFPU010000069">
    <property type="protein sequence ID" value="MBM9578953.1"/>
    <property type="molecule type" value="Genomic_DNA"/>
</dbReference>
<reference evidence="1 2" key="1">
    <citation type="submission" date="2021-02" db="EMBL/GenBank/DDBJ databases">
        <title>Leptospira ainlahdjerensis sp. nov., Leptospira ainazelensis sp. nov., Leptospira abararensis sp. nov. and Leptospira chreensis sp. nov., four new species isolated from water sources in Algeria.</title>
        <authorList>
            <person name="Amara Korba A."/>
            <person name="Kainiu M."/>
            <person name="Vincent A.T."/>
            <person name="Mariet J.-F."/>
            <person name="Veyrier F.J."/>
            <person name="Goarant C."/>
            <person name="Picardeau M."/>
        </authorList>
    </citation>
    <scope>NUCLEOTIDE SEQUENCE [LARGE SCALE GENOMIC DNA]</scope>
    <source>
        <strain evidence="1 2">201903070</strain>
    </source>
</reference>
<evidence type="ECO:0000313" key="2">
    <source>
        <dbReference type="Proteomes" id="UP000724686"/>
    </source>
</evidence>
<gene>
    <name evidence="1" type="ORF">JWG45_17545</name>
</gene>
<organism evidence="1 2">
    <name type="scientific">Leptospira ainlahdjerensis</name>
    <dbReference type="NCBI Taxonomy" id="2810033"/>
    <lineage>
        <taxon>Bacteria</taxon>
        <taxon>Pseudomonadati</taxon>
        <taxon>Spirochaetota</taxon>
        <taxon>Spirochaetia</taxon>
        <taxon>Leptospirales</taxon>
        <taxon>Leptospiraceae</taxon>
        <taxon>Leptospira</taxon>
    </lineage>
</organism>
<evidence type="ECO:0000313" key="1">
    <source>
        <dbReference type="EMBL" id="MBM9578953.1"/>
    </source>
</evidence>
<dbReference type="Proteomes" id="UP000724686">
    <property type="component" value="Unassembled WGS sequence"/>
</dbReference>
<proteinExistence type="predicted"/>
<accession>A0ABS2UG64</accession>